<organism evidence="1 2">
    <name type="scientific">Pneumocystis oryctolagi</name>
    <dbReference type="NCBI Taxonomy" id="42067"/>
    <lineage>
        <taxon>Eukaryota</taxon>
        <taxon>Fungi</taxon>
        <taxon>Dikarya</taxon>
        <taxon>Ascomycota</taxon>
        <taxon>Taphrinomycotina</taxon>
        <taxon>Pneumocystomycetes</taxon>
        <taxon>Pneumocystaceae</taxon>
        <taxon>Pneumocystis</taxon>
    </lineage>
</organism>
<comment type="caution">
    <text evidence="1">The sequence shown here is derived from an EMBL/GenBank/DDBJ whole genome shotgun (WGS) entry which is preliminary data.</text>
</comment>
<dbReference type="Proteomes" id="UP000768646">
    <property type="component" value="Unassembled WGS sequence"/>
</dbReference>
<gene>
    <name evidence="1" type="ORF">PORY_001188</name>
</gene>
<dbReference type="EMBL" id="JABTEG010000003">
    <property type="protein sequence ID" value="KAG4305632.1"/>
    <property type="molecule type" value="Genomic_DNA"/>
</dbReference>
<reference evidence="1 2" key="1">
    <citation type="journal article" date="2021" name="Commun. Biol.">
        <title>Genomic insights into the host specific adaptation of the Pneumocystis genus.</title>
        <authorList>
            <person name="Cisse O.H."/>
            <person name="Ma L."/>
            <person name="Dekker J.P."/>
            <person name="Khil P.P."/>
            <person name="Youn J.-H."/>
            <person name="Brenchley J.M."/>
            <person name="Blair R."/>
            <person name="Pahar B."/>
            <person name="Chabe M."/>
            <person name="Van Rompay K.K.A."/>
            <person name="Keesler R."/>
            <person name="Sukura A."/>
            <person name="Hirsch V."/>
            <person name="Kutty G."/>
            <person name="Liu Y."/>
            <person name="Peng L."/>
            <person name="Chen J."/>
            <person name="Song J."/>
            <person name="Weissenbacher-Lang C."/>
            <person name="Xu J."/>
            <person name="Upham N.S."/>
            <person name="Stajich J.E."/>
            <person name="Cuomo C.A."/>
            <person name="Cushion M.T."/>
            <person name="Kovacs J.A."/>
        </authorList>
    </citation>
    <scope>NUCLEOTIDE SEQUENCE [LARGE SCALE GENOMIC DNA]</scope>
    <source>
        <strain evidence="1 2">RABM</strain>
    </source>
</reference>
<sequence>MQPSELNDIPVTRELLEYYKSRLFLAEQATHDDLFERLQEIQHGLSRMHFLERSLQEAIEEIESMNEKNIELADILKEVIGENIALRLKVESMNQKNGYNTLDCHKIVSEYPKHKQYYETIISLLKNKIEAKKKPLSDGKRMNELITKCEKLERVVSEGVHEILRERRARENCEIKLKETISKLDLQEKELKQKIDEVNYSSKIKLDQNTNEKIFLQQQNEELKHKLIEYENKIDNIKKHSYDTIQEFEKQIKELKRRRATKINSELFLEIASLYTKIKSIERIALKFAPLEGPRVNELFSDIEYVKKKAHHIENSLFERKKAYRY</sequence>
<proteinExistence type="predicted"/>
<name>A0ACB7CEW8_9ASCO</name>
<evidence type="ECO:0000313" key="1">
    <source>
        <dbReference type="EMBL" id="KAG4305632.1"/>
    </source>
</evidence>
<keyword evidence="2" id="KW-1185">Reference proteome</keyword>
<evidence type="ECO:0000313" key="2">
    <source>
        <dbReference type="Proteomes" id="UP000768646"/>
    </source>
</evidence>
<protein>
    <submittedName>
        <fullName evidence="1">Uncharacterized protein</fullName>
    </submittedName>
</protein>
<accession>A0ACB7CEW8</accession>